<feature type="transmembrane region" description="Helical" evidence="8">
    <location>
        <begin position="489"/>
        <end position="508"/>
    </location>
</feature>
<feature type="transmembrane region" description="Helical" evidence="8">
    <location>
        <begin position="194"/>
        <end position="215"/>
    </location>
</feature>
<dbReference type="PROSITE" id="PS00217">
    <property type="entry name" value="SUGAR_TRANSPORT_2"/>
    <property type="match status" value="1"/>
</dbReference>
<dbReference type="AlphaFoldDB" id="A0A9Q0RX29"/>
<accession>A0A9Q0RX29</accession>
<dbReference type="InterPro" id="IPR005829">
    <property type="entry name" value="Sugar_transporter_CS"/>
</dbReference>
<dbReference type="InterPro" id="IPR020846">
    <property type="entry name" value="MFS_dom"/>
</dbReference>
<feature type="transmembrane region" description="Helical" evidence="8">
    <location>
        <begin position="256"/>
        <end position="277"/>
    </location>
</feature>
<dbReference type="SUPFAM" id="SSF103473">
    <property type="entry name" value="MFS general substrate transporter"/>
    <property type="match status" value="1"/>
</dbReference>
<evidence type="ECO:0000256" key="5">
    <source>
        <dbReference type="ARBA" id="ARBA00022989"/>
    </source>
</evidence>
<comment type="subcellular location">
    <subcellularLocation>
        <location evidence="1">Membrane</location>
        <topology evidence="1">Multi-pass membrane protein</topology>
    </subcellularLocation>
</comment>
<dbReference type="EMBL" id="WJQU01000004">
    <property type="protein sequence ID" value="KAJ6635473.1"/>
    <property type="molecule type" value="Genomic_DNA"/>
</dbReference>
<evidence type="ECO:0000256" key="4">
    <source>
        <dbReference type="ARBA" id="ARBA00022847"/>
    </source>
</evidence>
<feature type="transmembrane region" description="Helical" evidence="8">
    <location>
        <begin position="420"/>
        <end position="442"/>
    </location>
</feature>
<dbReference type="InterPro" id="IPR050382">
    <property type="entry name" value="MFS_Na/Anion_cotransporter"/>
</dbReference>
<feature type="transmembrane region" description="Helical" evidence="8">
    <location>
        <begin position="395"/>
        <end position="414"/>
    </location>
</feature>
<feature type="region of interest" description="Disordered" evidence="7">
    <location>
        <begin position="520"/>
        <end position="588"/>
    </location>
</feature>
<feature type="transmembrane region" description="Helical" evidence="8">
    <location>
        <begin position="366"/>
        <end position="383"/>
    </location>
</feature>
<feature type="compositionally biased region" description="Basic and acidic residues" evidence="7">
    <location>
        <begin position="532"/>
        <end position="588"/>
    </location>
</feature>
<name>A0A9Q0RX29_9DIPT</name>
<dbReference type="Gene3D" id="1.20.1250.20">
    <property type="entry name" value="MFS general substrate transporter like domains"/>
    <property type="match status" value="2"/>
</dbReference>
<dbReference type="GO" id="GO:0006820">
    <property type="term" value="P:monoatomic anion transport"/>
    <property type="evidence" value="ECO:0007669"/>
    <property type="project" value="TreeGrafter"/>
</dbReference>
<keyword evidence="6 8" id="KW-0472">Membrane</keyword>
<dbReference type="PANTHER" id="PTHR11662">
    <property type="entry name" value="SOLUTE CARRIER FAMILY 17"/>
    <property type="match status" value="1"/>
</dbReference>
<evidence type="ECO:0000313" key="10">
    <source>
        <dbReference type="EMBL" id="KAJ6635473.1"/>
    </source>
</evidence>
<evidence type="ECO:0000256" key="3">
    <source>
        <dbReference type="ARBA" id="ARBA00022692"/>
    </source>
</evidence>
<dbReference type="InterPro" id="IPR011701">
    <property type="entry name" value="MFS"/>
</dbReference>
<dbReference type="Pfam" id="PF07690">
    <property type="entry name" value="MFS_1"/>
    <property type="match status" value="1"/>
</dbReference>
<evidence type="ECO:0000256" key="2">
    <source>
        <dbReference type="ARBA" id="ARBA00022448"/>
    </source>
</evidence>
<evidence type="ECO:0000256" key="7">
    <source>
        <dbReference type="SAM" id="MobiDB-lite"/>
    </source>
</evidence>
<protein>
    <submittedName>
        <fullName evidence="10">Sialin</fullName>
    </submittedName>
</protein>
<feature type="transmembrane region" description="Helical" evidence="8">
    <location>
        <begin position="454"/>
        <end position="477"/>
    </location>
</feature>
<keyword evidence="5 8" id="KW-1133">Transmembrane helix</keyword>
<feature type="transmembrane region" description="Helical" evidence="8">
    <location>
        <begin position="166"/>
        <end position="188"/>
    </location>
</feature>
<dbReference type="FunFam" id="1.20.1250.20:FF:000003">
    <property type="entry name" value="Solute carrier family 17 member 3"/>
    <property type="match status" value="1"/>
</dbReference>
<feature type="transmembrane region" description="Helical" evidence="8">
    <location>
        <begin position="227"/>
        <end position="250"/>
    </location>
</feature>
<keyword evidence="2" id="KW-0813">Transport</keyword>
<dbReference type="OrthoDB" id="2985014at2759"/>
<feature type="transmembrane region" description="Helical" evidence="8">
    <location>
        <begin position="43"/>
        <end position="66"/>
    </location>
</feature>
<evidence type="ECO:0000259" key="9">
    <source>
        <dbReference type="PROSITE" id="PS50850"/>
    </source>
</evidence>
<organism evidence="10 11">
    <name type="scientific">Pseudolycoriella hygida</name>
    <dbReference type="NCBI Taxonomy" id="35572"/>
    <lineage>
        <taxon>Eukaryota</taxon>
        <taxon>Metazoa</taxon>
        <taxon>Ecdysozoa</taxon>
        <taxon>Arthropoda</taxon>
        <taxon>Hexapoda</taxon>
        <taxon>Insecta</taxon>
        <taxon>Pterygota</taxon>
        <taxon>Neoptera</taxon>
        <taxon>Endopterygota</taxon>
        <taxon>Diptera</taxon>
        <taxon>Nematocera</taxon>
        <taxon>Sciaroidea</taxon>
        <taxon>Sciaridae</taxon>
        <taxon>Pseudolycoriella</taxon>
    </lineage>
</organism>
<keyword evidence="4" id="KW-0769">Symport</keyword>
<dbReference type="GO" id="GO:0016020">
    <property type="term" value="C:membrane"/>
    <property type="evidence" value="ECO:0007669"/>
    <property type="project" value="UniProtKB-SubCell"/>
</dbReference>
<feature type="transmembrane region" description="Helical" evidence="8">
    <location>
        <begin position="139"/>
        <end position="159"/>
    </location>
</feature>
<keyword evidence="3 8" id="KW-0812">Transmembrane</keyword>
<reference evidence="10" key="1">
    <citation type="submission" date="2022-07" db="EMBL/GenBank/DDBJ databases">
        <authorList>
            <person name="Trinca V."/>
            <person name="Uliana J.V.C."/>
            <person name="Torres T.T."/>
            <person name="Ward R.J."/>
            <person name="Monesi N."/>
        </authorList>
    </citation>
    <scope>NUCLEOTIDE SEQUENCE</scope>
    <source>
        <strain evidence="10">HSMRA1968</strain>
        <tissue evidence="10">Whole embryos</tissue>
    </source>
</reference>
<evidence type="ECO:0000256" key="8">
    <source>
        <dbReference type="SAM" id="Phobius"/>
    </source>
</evidence>
<keyword evidence="11" id="KW-1185">Reference proteome</keyword>
<evidence type="ECO:0000256" key="1">
    <source>
        <dbReference type="ARBA" id="ARBA00004141"/>
    </source>
</evidence>
<dbReference type="Proteomes" id="UP001151699">
    <property type="component" value="Chromosome C"/>
</dbReference>
<feature type="transmembrane region" description="Helical" evidence="8">
    <location>
        <begin position="319"/>
        <end position="346"/>
    </location>
</feature>
<dbReference type="CDD" id="cd17318">
    <property type="entry name" value="MFS_SLC17"/>
    <property type="match status" value="1"/>
</dbReference>
<comment type="caution">
    <text evidence="10">The sequence shown here is derived from an EMBL/GenBank/DDBJ whole genome shotgun (WGS) entry which is preliminary data.</text>
</comment>
<dbReference type="PANTHER" id="PTHR11662:SF79">
    <property type="entry name" value="NA[+]-DEPENDENT INORGANIC PHOSPHATE COTRANSPORTER, ISOFORM A"/>
    <property type="match status" value="1"/>
</dbReference>
<evidence type="ECO:0000256" key="6">
    <source>
        <dbReference type="ARBA" id="ARBA00023136"/>
    </source>
</evidence>
<dbReference type="PROSITE" id="PS50850">
    <property type="entry name" value="MFS"/>
    <property type="match status" value="1"/>
</dbReference>
<gene>
    <name evidence="10" type="primary">SLC17A5_0</name>
    <name evidence="10" type="ORF">Bhyg_14059</name>
</gene>
<dbReference type="GO" id="GO:0015293">
    <property type="term" value="F:symporter activity"/>
    <property type="evidence" value="ECO:0007669"/>
    <property type="project" value="UniProtKB-KW"/>
</dbReference>
<dbReference type="InterPro" id="IPR036259">
    <property type="entry name" value="MFS_trans_sf"/>
</dbReference>
<evidence type="ECO:0000313" key="11">
    <source>
        <dbReference type="Proteomes" id="UP001151699"/>
    </source>
</evidence>
<sequence>MTTVLTEADNLLSGNQSQAEILNTQTTQSTQTRSKKSINARTVLWHMTFWGFVVNYMVRCNINMAIVSMVVPRVSNHKSEIRVSECFNHTPVSLVQNASLSSHIGKGSSGFRIERNILDLLNVEYNEHGFEWNEYEQSLVLGSFYWIYWVTHLPGGFFAKRYGTKLIFGWSNFLSCASSVLIPFAAYLNIDTLIYLRTFQGFLNGFSWPAMHNIISEWIPPNERSQFVSAYMGASVGLGVCYPLFGFIISILSWEWIFHFCTVSAIIWFICWQYLVYDKPSQHPRIDPDELHFITESLGSTTHNDNQDKIPWMSIMKSVPFWITVVAHWGGVWVLFTLMTQLPTYFKFIHGLDYRMSGFLSGLPNILRMLFSYVLSIILDNLLKTNKMTRTNVRKLAVFFNCIICGIFTVILAYSGCDYVMAIILVSLAMSTLGAQACGPLSSFVDLAPNFSSILFGISATVCVLTGTFSSLVVGVLTLNNQTVEQWKYVFLISAAMSLVTGIVYIIFGSSEEQTWNKSINSDLEMTPLRTGKGDGKSDENGKSEENEKSDENGKSDESGKSDENGKSDESGKSDKNEKSDNKSRRED</sequence>
<proteinExistence type="predicted"/>
<feature type="domain" description="Major facilitator superfamily (MFS) profile" evidence="9">
    <location>
        <begin position="94"/>
        <end position="513"/>
    </location>
</feature>